<feature type="coiled-coil region" evidence="1">
    <location>
        <begin position="203"/>
        <end position="230"/>
    </location>
</feature>
<dbReference type="EMBL" id="CP039355">
    <property type="protein sequence ID" value="QCE13908.1"/>
    <property type="molecule type" value="Genomic_DNA"/>
</dbReference>
<dbReference type="AlphaFoldDB" id="A0A4D6NKL5"/>
<protein>
    <submittedName>
        <fullName evidence="2">Uncharacterized protein</fullName>
    </submittedName>
</protein>
<dbReference type="Proteomes" id="UP000501690">
    <property type="component" value="Linkage Group LG11"/>
</dbReference>
<proteinExistence type="predicted"/>
<evidence type="ECO:0000256" key="1">
    <source>
        <dbReference type="SAM" id="Coils"/>
    </source>
</evidence>
<gene>
    <name evidence="2" type="ORF">DEO72_LG11g906</name>
</gene>
<name>A0A4D6NKL5_VIGUN</name>
<keyword evidence="3" id="KW-1185">Reference proteome</keyword>
<keyword evidence="1" id="KW-0175">Coiled coil</keyword>
<reference evidence="2 3" key="1">
    <citation type="submission" date="2019-04" db="EMBL/GenBank/DDBJ databases">
        <title>An improved genome assembly and genetic linkage map for asparagus bean, Vigna unguiculata ssp. sesquipedialis.</title>
        <authorList>
            <person name="Xia Q."/>
            <person name="Zhang R."/>
            <person name="Dong Y."/>
        </authorList>
    </citation>
    <scope>NUCLEOTIDE SEQUENCE [LARGE SCALE GENOMIC DNA]</scope>
    <source>
        <tissue evidence="2">Leaf</tissue>
    </source>
</reference>
<organism evidence="2 3">
    <name type="scientific">Vigna unguiculata</name>
    <name type="common">Cowpea</name>
    <dbReference type="NCBI Taxonomy" id="3917"/>
    <lineage>
        <taxon>Eukaryota</taxon>
        <taxon>Viridiplantae</taxon>
        <taxon>Streptophyta</taxon>
        <taxon>Embryophyta</taxon>
        <taxon>Tracheophyta</taxon>
        <taxon>Spermatophyta</taxon>
        <taxon>Magnoliopsida</taxon>
        <taxon>eudicotyledons</taxon>
        <taxon>Gunneridae</taxon>
        <taxon>Pentapetalae</taxon>
        <taxon>rosids</taxon>
        <taxon>fabids</taxon>
        <taxon>Fabales</taxon>
        <taxon>Fabaceae</taxon>
        <taxon>Papilionoideae</taxon>
        <taxon>50 kb inversion clade</taxon>
        <taxon>NPAAA clade</taxon>
        <taxon>indigoferoid/millettioid clade</taxon>
        <taxon>Phaseoleae</taxon>
        <taxon>Vigna</taxon>
    </lineage>
</organism>
<accession>A0A4D6NKL5</accession>
<sequence length="318" mass="36525">MTIPSILGCKGKVCLEVFAKRIKEALRRGFWRQGLAEILNGNTFTQGRRREQTIMLVCFLVKEYKEGNFGVEFVYCDVCLGLGLRVVGEKIALNEKGVESDTWNIFGRERVNVKLIYDLLVKFDDDVGDVELFCKLYILLGISEFCAYLLQLWSFDHVLVCNSKFKCRMNNFPQLLHWMNVSVGDTVIKSSFDNDMAIVDVEKEEVEHLLHDHEGEIVDLEHSISELEELVAKRKGERQKDEVPDDVGDDGFVDDEMVNEPSIESVDDVTNVENDDDGEHNNMYDRMKAQPQRRYKSCAIRTPFSVYGKKKLKLLTMG</sequence>
<evidence type="ECO:0000313" key="3">
    <source>
        <dbReference type="Proteomes" id="UP000501690"/>
    </source>
</evidence>
<evidence type="ECO:0000313" key="2">
    <source>
        <dbReference type="EMBL" id="QCE13908.1"/>
    </source>
</evidence>